<reference evidence="9 10" key="1">
    <citation type="journal article" date="2013" name="PLoS ONE">
        <title>Genomic analysis of Melioribacter roseus, facultatively anaerobic organotrophic bacterium representing a novel deep lineage within Bacteriodetes/Chlorobi group.</title>
        <authorList>
            <person name="Kadnikov V.V."/>
            <person name="Mardanov A.V."/>
            <person name="Podosokorskaya O.A."/>
            <person name="Gavrilov S.N."/>
            <person name="Kublanov I.V."/>
            <person name="Beletsky A.V."/>
            <person name="Bonch-Osmolovskaya E.A."/>
            <person name="Ravin N.V."/>
        </authorList>
    </citation>
    <scope>NUCLEOTIDE SEQUENCE [LARGE SCALE GENOMIC DNA]</scope>
    <source>
        <strain evidence="10">JCM 17771 / P3M-2</strain>
    </source>
</reference>
<name>I6ZSX6_MELRP</name>
<comment type="function">
    <text evidence="7">Catalyzes the 2'-O methylation of guanosine at position 18 in tRNA.</text>
</comment>
<dbReference type="HOGENOM" id="CLU_021322_4_2_10"/>
<keyword evidence="10" id="KW-1185">Reference proteome</keyword>
<feature type="domain" description="tRNA/rRNA methyltransferase SpoU type" evidence="8">
    <location>
        <begin position="24"/>
        <end position="164"/>
    </location>
</feature>
<evidence type="ECO:0000256" key="1">
    <source>
        <dbReference type="ARBA" id="ARBA00022555"/>
    </source>
</evidence>
<comment type="similarity">
    <text evidence="7">Belongs to the class IV-like SAM-binding methyltransferase superfamily. RNA methyltransferase TrmH family.</text>
</comment>
<evidence type="ECO:0000256" key="3">
    <source>
        <dbReference type="ARBA" id="ARBA00022679"/>
    </source>
</evidence>
<dbReference type="eggNOG" id="COG0566">
    <property type="taxonomic scope" value="Bacteria"/>
</dbReference>
<keyword evidence="2 7" id="KW-0489">Methyltransferase</keyword>
<sequence>MRKFRTESRIKKISETIRNRQFSLRVVIENVHDPHNVSAVFRTCDAVGVPKVSLIYTVEEFPKISKVTSASANKWIETEKFNSIQEGIDSLHKEGFKVYASYLDKNAINLYDLDLTGKVALVFGNEHRGISEEMKEQADGLFYIPMYGMIQSLNISVAAAVTLYEAQRQRKVKGMYDKSELTEEEINKLIDDWCEK</sequence>
<organism evidence="9 10">
    <name type="scientific">Melioribacter roseus (strain DSM 23840 / JCM 17771 / VKM B-2668 / P3M-2)</name>
    <dbReference type="NCBI Taxonomy" id="1191523"/>
    <lineage>
        <taxon>Bacteria</taxon>
        <taxon>Pseudomonadati</taxon>
        <taxon>Ignavibacteriota</taxon>
        <taxon>Ignavibacteria</taxon>
        <taxon>Ignavibacteriales</taxon>
        <taxon>Melioribacteraceae</taxon>
        <taxon>Melioribacter</taxon>
    </lineage>
</organism>
<comment type="caution">
    <text evidence="7">Lacks conserved residue(s) required for the propagation of feature annotation.</text>
</comment>
<dbReference type="GO" id="GO:0002938">
    <property type="term" value="P:tRNA guanine ribose methylation"/>
    <property type="evidence" value="ECO:0007669"/>
    <property type="project" value="UniProtKB-UniRule"/>
</dbReference>
<accession>I6ZSX6</accession>
<keyword evidence="6 7" id="KW-0694">RNA-binding</keyword>
<dbReference type="InterPro" id="IPR029028">
    <property type="entry name" value="Alpha/beta_knot_MTases"/>
</dbReference>
<dbReference type="STRING" id="1191523.MROS_1912"/>
<evidence type="ECO:0000313" key="9">
    <source>
        <dbReference type="EMBL" id="AFN75144.1"/>
    </source>
</evidence>
<dbReference type="EMBL" id="CP003557">
    <property type="protein sequence ID" value="AFN75144.1"/>
    <property type="molecule type" value="Genomic_DNA"/>
</dbReference>
<keyword evidence="1 7" id="KW-0820">tRNA-binding</keyword>
<dbReference type="KEGG" id="mro:MROS_1912"/>
<proteinExistence type="inferred from homology"/>
<dbReference type="CDD" id="cd18092">
    <property type="entry name" value="SpoU-like_TrmH"/>
    <property type="match status" value="1"/>
</dbReference>
<evidence type="ECO:0000256" key="2">
    <source>
        <dbReference type="ARBA" id="ARBA00022603"/>
    </source>
</evidence>
<keyword evidence="4 7" id="KW-0949">S-adenosyl-L-methionine</keyword>
<dbReference type="PANTHER" id="PTHR43453:SF1">
    <property type="entry name" value="TRNA_RRNA METHYLTRANSFERASE SPOU TYPE DOMAIN-CONTAINING PROTEIN"/>
    <property type="match status" value="1"/>
</dbReference>
<dbReference type="EC" id="2.1.1.34" evidence="7"/>
<evidence type="ECO:0000256" key="4">
    <source>
        <dbReference type="ARBA" id="ARBA00022691"/>
    </source>
</evidence>
<dbReference type="Pfam" id="PF00588">
    <property type="entry name" value="SpoU_methylase"/>
    <property type="match status" value="1"/>
</dbReference>
<dbReference type="GO" id="GO:0141100">
    <property type="term" value="F:tRNA (guanine(18)-2'-O)-methyltransferase activity"/>
    <property type="evidence" value="ECO:0007669"/>
    <property type="project" value="UniProtKB-UniRule"/>
</dbReference>
<evidence type="ECO:0000313" key="10">
    <source>
        <dbReference type="Proteomes" id="UP000009011"/>
    </source>
</evidence>
<keyword evidence="5 7" id="KW-0819">tRNA processing</keyword>
<evidence type="ECO:0000259" key="8">
    <source>
        <dbReference type="Pfam" id="PF00588"/>
    </source>
</evidence>
<protein>
    <recommendedName>
        <fullName evidence="7">tRNA (guanosine(18)-2'-O)-methyltransferase</fullName>
        <ecNumber evidence="7">2.1.1.34</ecNumber>
    </recommendedName>
    <alternativeName>
        <fullName evidence="7">tRNA [Gm18] methyltransferase</fullName>
    </alternativeName>
</protein>
<dbReference type="InterPro" id="IPR033671">
    <property type="entry name" value="TrmH"/>
</dbReference>
<dbReference type="PANTHER" id="PTHR43453">
    <property type="entry name" value="RRNA METHYLASE-LIKE"/>
    <property type="match status" value="1"/>
</dbReference>
<keyword evidence="3 7" id="KW-0808">Transferase</keyword>
<dbReference type="RefSeq" id="WP_014856576.1">
    <property type="nucleotide sequence ID" value="NC_018178.1"/>
</dbReference>
<dbReference type="Proteomes" id="UP000009011">
    <property type="component" value="Chromosome"/>
</dbReference>
<evidence type="ECO:0000256" key="7">
    <source>
        <dbReference type="HAMAP-Rule" id="MF_02060"/>
    </source>
</evidence>
<feature type="binding site" evidence="7">
    <location>
        <position position="101"/>
    </location>
    <ligand>
        <name>S-adenosyl-L-methionine</name>
        <dbReference type="ChEBI" id="CHEBI:59789"/>
    </ligand>
</feature>
<gene>
    <name evidence="7" type="primary">trmH</name>
    <name evidence="9" type="ordered locus">MROS_1912</name>
</gene>
<dbReference type="InterPro" id="IPR001537">
    <property type="entry name" value="SpoU_MeTrfase"/>
</dbReference>
<dbReference type="AlphaFoldDB" id="I6ZSX6"/>
<dbReference type="SUPFAM" id="SSF75217">
    <property type="entry name" value="alpha/beta knot"/>
    <property type="match status" value="1"/>
</dbReference>
<feature type="binding site" evidence="7">
    <location>
        <position position="153"/>
    </location>
    <ligand>
        <name>S-adenosyl-L-methionine</name>
        <dbReference type="ChEBI" id="CHEBI:59789"/>
    </ligand>
</feature>
<evidence type="ECO:0000256" key="6">
    <source>
        <dbReference type="ARBA" id="ARBA00022884"/>
    </source>
</evidence>
<dbReference type="InterPro" id="IPR029026">
    <property type="entry name" value="tRNA_m1G_MTases_N"/>
</dbReference>
<dbReference type="HAMAP" id="MF_02060">
    <property type="entry name" value="tRNA_methyltr_TrmH"/>
    <property type="match status" value="1"/>
</dbReference>
<dbReference type="GO" id="GO:0000049">
    <property type="term" value="F:tRNA binding"/>
    <property type="evidence" value="ECO:0007669"/>
    <property type="project" value="UniProtKB-UniRule"/>
</dbReference>
<evidence type="ECO:0000256" key="5">
    <source>
        <dbReference type="ARBA" id="ARBA00022694"/>
    </source>
</evidence>
<dbReference type="Gene3D" id="3.40.1280.10">
    <property type="match status" value="1"/>
</dbReference>
<comment type="catalytic activity">
    <reaction evidence="7">
        <text>guanosine(18) in tRNA + S-adenosyl-L-methionine = 2'-O-methylguanosine(18) in tRNA + S-adenosyl-L-homocysteine + H(+)</text>
        <dbReference type="Rhea" id="RHEA:20077"/>
        <dbReference type="Rhea" id="RHEA-COMP:10190"/>
        <dbReference type="Rhea" id="RHEA-COMP:10192"/>
        <dbReference type="ChEBI" id="CHEBI:15378"/>
        <dbReference type="ChEBI" id="CHEBI:57856"/>
        <dbReference type="ChEBI" id="CHEBI:59789"/>
        <dbReference type="ChEBI" id="CHEBI:74269"/>
        <dbReference type="ChEBI" id="CHEBI:74445"/>
        <dbReference type="EC" id="2.1.1.34"/>
    </reaction>
</comment>
<dbReference type="PATRIC" id="fig|1191523.3.peg.2024"/>
<feature type="binding site" evidence="7">
    <location>
        <position position="144"/>
    </location>
    <ligand>
        <name>S-adenosyl-L-methionine</name>
        <dbReference type="ChEBI" id="CHEBI:59789"/>
    </ligand>
</feature>
<dbReference type="OrthoDB" id="9794400at2"/>